<proteinExistence type="predicted"/>
<dbReference type="GO" id="GO:0004197">
    <property type="term" value="F:cysteine-type endopeptidase activity"/>
    <property type="evidence" value="ECO:0007669"/>
    <property type="project" value="InterPro"/>
</dbReference>
<dbReference type="Gene3D" id="3.90.70.20">
    <property type="match status" value="1"/>
</dbReference>
<dbReference type="OrthoDB" id="6852685at2"/>
<dbReference type="InterPro" id="IPR006473">
    <property type="entry name" value="Peptidase_C58_Yopt"/>
</dbReference>
<gene>
    <name evidence="5" type="ORF">DC094_01595</name>
</gene>
<comment type="caution">
    <text evidence="5">The sequence shown here is derived from an EMBL/GenBank/DDBJ whole genome shotgun (WGS) entry which is preliminary data.</text>
</comment>
<evidence type="ECO:0000259" key="4">
    <source>
        <dbReference type="Pfam" id="PF03543"/>
    </source>
</evidence>
<evidence type="ECO:0000313" key="6">
    <source>
        <dbReference type="Proteomes" id="UP000244906"/>
    </source>
</evidence>
<keyword evidence="6" id="KW-1185">Reference proteome</keyword>
<keyword evidence="1" id="KW-0645">Protease</keyword>
<organism evidence="5 6">
    <name type="scientific">Pelagibaculum spongiae</name>
    <dbReference type="NCBI Taxonomy" id="2080658"/>
    <lineage>
        <taxon>Bacteria</taxon>
        <taxon>Pseudomonadati</taxon>
        <taxon>Pseudomonadota</taxon>
        <taxon>Gammaproteobacteria</taxon>
        <taxon>Oceanospirillales</taxon>
        <taxon>Pelagibaculum</taxon>
    </lineage>
</organism>
<dbReference type="SUPFAM" id="SSF54001">
    <property type="entry name" value="Cysteine proteinases"/>
    <property type="match status" value="1"/>
</dbReference>
<dbReference type="Proteomes" id="UP000244906">
    <property type="component" value="Unassembled WGS sequence"/>
</dbReference>
<dbReference type="GO" id="GO:0006508">
    <property type="term" value="P:proteolysis"/>
    <property type="evidence" value="ECO:0007669"/>
    <property type="project" value="UniProtKB-KW"/>
</dbReference>
<evidence type="ECO:0000313" key="5">
    <source>
        <dbReference type="EMBL" id="PVZ71747.1"/>
    </source>
</evidence>
<evidence type="ECO:0000256" key="3">
    <source>
        <dbReference type="ARBA" id="ARBA00022807"/>
    </source>
</evidence>
<keyword evidence="2" id="KW-0378">Hydrolase</keyword>
<dbReference type="InterPro" id="IPR038765">
    <property type="entry name" value="Papain-like_cys_pep_sf"/>
</dbReference>
<accession>A0A2V1H3J1</accession>
<dbReference type="EMBL" id="QDDL01000001">
    <property type="protein sequence ID" value="PVZ71747.1"/>
    <property type="molecule type" value="Genomic_DNA"/>
</dbReference>
<evidence type="ECO:0000256" key="2">
    <source>
        <dbReference type="ARBA" id="ARBA00022801"/>
    </source>
</evidence>
<sequence length="269" mass="31250">MPRNPDKTNISSTSTFPQCDYRLIDRHIQSNDLSDLLASKASQFGGCRTKKFEQQSFNIKTGMGSWFKDPALTPDHQVWGGACHALSITWITEHAHGRSIWPWLQCSCGDILSGPASYILALQASSKGVSEPYFNYFTYYGSSKSHWQKMIFNFYGMTPYPLIGQYDYEASITFQNNPIKQNLDHLLSEIFNTTDHYILLRFYNVQQHGHCISMWSGKDIVLFDPEIGEFWFPSKDGFTEWFYEYWKKACLTHFVLPTFYISKWTCSYK</sequence>
<dbReference type="RefSeq" id="WP_116685336.1">
    <property type="nucleotide sequence ID" value="NZ_CAWNYD010000001.1"/>
</dbReference>
<dbReference type="Pfam" id="PF03543">
    <property type="entry name" value="Peptidase_C58"/>
    <property type="match status" value="1"/>
</dbReference>
<evidence type="ECO:0000256" key="1">
    <source>
        <dbReference type="ARBA" id="ARBA00022670"/>
    </source>
</evidence>
<feature type="domain" description="Peptidase C58 YopT-type" evidence="4">
    <location>
        <begin position="180"/>
        <end position="249"/>
    </location>
</feature>
<name>A0A2V1H3J1_9GAMM</name>
<reference evidence="5 6" key="1">
    <citation type="submission" date="2018-04" db="EMBL/GenBank/DDBJ databases">
        <title>Thalassorhabdus spongiae gen. nov., sp. nov., isolated from a marine sponge in South-West Iceland.</title>
        <authorList>
            <person name="Knobloch S."/>
            <person name="Daussin A."/>
            <person name="Johannsson R."/>
            <person name="Marteinsson V.T."/>
        </authorList>
    </citation>
    <scope>NUCLEOTIDE SEQUENCE [LARGE SCALE GENOMIC DNA]</scope>
    <source>
        <strain evidence="5 6">Hp12</strain>
    </source>
</reference>
<keyword evidence="3" id="KW-0788">Thiol protease</keyword>
<dbReference type="AlphaFoldDB" id="A0A2V1H3J1"/>
<protein>
    <recommendedName>
        <fullName evidence="4">Peptidase C58 YopT-type domain-containing protein</fullName>
    </recommendedName>
</protein>